<dbReference type="Gene3D" id="2.70.170.10">
    <property type="entry name" value="Neurotransmitter-gated ion-channel ligand-binding domain"/>
    <property type="match status" value="1"/>
</dbReference>
<evidence type="ECO:0000256" key="3">
    <source>
        <dbReference type="ARBA" id="ARBA00022475"/>
    </source>
</evidence>
<evidence type="ECO:0000256" key="5">
    <source>
        <dbReference type="ARBA" id="ARBA00022989"/>
    </source>
</evidence>
<evidence type="ECO:0000256" key="10">
    <source>
        <dbReference type="ARBA" id="ARBA00023170"/>
    </source>
</evidence>
<proteinExistence type="inferred from homology"/>
<feature type="transmembrane region" description="Helical" evidence="15">
    <location>
        <begin position="730"/>
        <end position="748"/>
    </location>
</feature>
<keyword evidence="6" id="KW-0770">Synapse</keyword>
<dbReference type="InterPro" id="IPR036719">
    <property type="entry name" value="Neuro-gated_channel_TM_sf"/>
</dbReference>
<keyword evidence="5 15" id="KW-1133">Transmembrane helix</keyword>
<dbReference type="KEGG" id="egl:EGR_07339"/>
<evidence type="ECO:0000256" key="1">
    <source>
        <dbReference type="ARBA" id="ARBA00009237"/>
    </source>
</evidence>
<comment type="caution">
    <text evidence="18">The sequence shown here is derived from an EMBL/GenBank/DDBJ whole genome shotgun (WGS) entry which is preliminary data.</text>
</comment>
<sequence length="985" mass="111878">MLDSQYTAEGVFLEVVDSDWVLDILPFEDIQVNTDILPTSEPELGATLDPNQQNPLEKITRVEYDLQSLLLPRNPSQSGSESTFLVERARKLSSTTDHKIVHVLYAQLRNTPNSFLKPFMWTGRFSSNKYAHQFPQSMLIPMVGQCILSQPDSELLSLHRKMGESLAIINLAMALHRTVVDLSTPPSKLASNPTWLENMESGNKLAVLSGDILLATASLNLASFRIVEMVSSAIADATRAEFSDLMTVSPDSNSELATLSKQWLEHITLRRGALLGECCAATVVLNSPSAAISNSLLQSARNFGSAWGCLTRLVEEVKFVNEAQLEIDASESPKSLTSLGFTESGLPEPTLADVCWASSRDFATVAELYRSLAASLMSQSRAASERLLQSSVIKNDVCCLIEESKVEQWTNEGRRQEGSTTIHASPWHRHKFACCDARWTEVEFPAVKRPEAPMKLILATVIFILSGNFDSCNAGDKDFKFQSFERTLIKQLLEKYERLGKIGRPVMNNSQTLNVQFGLSLFQLMDLDEADQMFTVNVWNKFAWRDEILTWNPKNYNEVKHVRIPVKHVWTPDIVLLNYADERLVELREVMLTVDYTGQIFWSPPSIYKSMCRIQMEHFPFDHQICYLRFASWTLNGRRLNLTFLDGIKSALLDDYQESNEWHIVAYPAVRRFFRQTCCDEPSPNLIFFFVLKRNPDFYAYLLVLPCILLAVLNLVTFWLPPQNPARMMLGMNILSGFCIQMKFLTLSTPSASNTIPYLGYYYCLNMVLIAIFTFFSLIAVQIHFREDQTKPLPSWLAELVKMSSRWLGLQPGVLCLSNPSHAEEINISKIEMRLAKDRRRRRDSFESRAAAGQMSGPCYCQQQQHVLQMQTLAHRQQAPVTAPATTTAGKQLETSLKEIKRALRNLMYKFNEKDHAARLASDWEAVGMVVDRFCFWVYLILIVVTGMITLIPPMPYVYERALNEEALIQRFKELANHVDSIDYV</sequence>
<dbReference type="Pfam" id="PF02931">
    <property type="entry name" value="Neur_chan_LBD"/>
    <property type="match status" value="1"/>
</dbReference>
<feature type="transmembrane region" description="Helical" evidence="15">
    <location>
        <begin position="698"/>
        <end position="718"/>
    </location>
</feature>
<evidence type="ECO:0000256" key="2">
    <source>
        <dbReference type="ARBA" id="ARBA00022448"/>
    </source>
</evidence>
<keyword evidence="19" id="KW-1185">Reference proteome</keyword>
<name>W6UB58_ECHGR</name>
<comment type="subcellular location">
    <subcellularLocation>
        <location evidence="14">Synaptic cell membrane</location>
        <topology evidence="14">Multi-pass membrane protein</topology>
    </subcellularLocation>
</comment>
<dbReference type="OrthoDB" id="5975154at2759"/>
<dbReference type="CDD" id="cd19033">
    <property type="entry name" value="LGIC_ECD_nAChR_proto-like"/>
    <property type="match status" value="1"/>
</dbReference>
<dbReference type="InterPro" id="IPR006202">
    <property type="entry name" value="Neur_chan_lig-bd"/>
</dbReference>
<dbReference type="InterPro" id="IPR008949">
    <property type="entry name" value="Isoprenoid_synthase_dom_sf"/>
</dbReference>
<dbReference type="Gene3D" id="1.20.58.390">
    <property type="entry name" value="Neurotransmitter-gated ion-channel transmembrane domain"/>
    <property type="match status" value="2"/>
</dbReference>
<dbReference type="GeneID" id="36343054"/>
<dbReference type="PANTHER" id="PTHR18945">
    <property type="entry name" value="NEUROTRANSMITTER GATED ION CHANNEL"/>
    <property type="match status" value="1"/>
</dbReference>
<evidence type="ECO:0000313" key="18">
    <source>
        <dbReference type="EMBL" id="EUB57771.1"/>
    </source>
</evidence>
<dbReference type="GO" id="GO:0022848">
    <property type="term" value="F:acetylcholine-gated monoatomic cation-selective channel activity"/>
    <property type="evidence" value="ECO:0007669"/>
    <property type="project" value="InterPro"/>
</dbReference>
<evidence type="ECO:0000256" key="11">
    <source>
        <dbReference type="ARBA" id="ARBA00023180"/>
    </source>
</evidence>
<dbReference type="EMBL" id="APAU02000075">
    <property type="protein sequence ID" value="EUB57771.1"/>
    <property type="molecule type" value="Genomic_DNA"/>
</dbReference>
<dbReference type="FunFam" id="2.70.170.10:FF:000016">
    <property type="entry name" value="Nicotinic acetylcholine receptor subunit"/>
    <property type="match status" value="1"/>
</dbReference>
<dbReference type="GO" id="GO:0045211">
    <property type="term" value="C:postsynaptic membrane"/>
    <property type="evidence" value="ECO:0007669"/>
    <property type="project" value="InterPro"/>
</dbReference>
<feature type="domain" description="Neurotransmitter-gated ion-channel ligand-binding" evidence="16">
    <location>
        <begin position="486"/>
        <end position="696"/>
    </location>
</feature>
<evidence type="ECO:0000256" key="7">
    <source>
        <dbReference type="ARBA" id="ARBA00023065"/>
    </source>
</evidence>
<keyword evidence="3" id="KW-1003">Cell membrane</keyword>
<dbReference type="SUPFAM" id="SSF90112">
    <property type="entry name" value="Neurotransmitter-gated ion-channel transmembrane pore"/>
    <property type="match status" value="1"/>
</dbReference>
<keyword evidence="9" id="KW-1015">Disulfide bond</keyword>
<dbReference type="PRINTS" id="PR00252">
    <property type="entry name" value="NRIONCHANNEL"/>
</dbReference>
<organism evidence="18 19">
    <name type="scientific">Echinococcus granulosus</name>
    <name type="common">Hydatid tapeworm</name>
    <dbReference type="NCBI Taxonomy" id="6210"/>
    <lineage>
        <taxon>Eukaryota</taxon>
        <taxon>Metazoa</taxon>
        <taxon>Spiralia</taxon>
        <taxon>Lophotrochozoa</taxon>
        <taxon>Platyhelminthes</taxon>
        <taxon>Cestoda</taxon>
        <taxon>Eucestoda</taxon>
        <taxon>Cyclophyllidea</taxon>
        <taxon>Taeniidae</taxon>
        <taxon>Echinococcus</taxon>
        <taxon>Echinococcus granulosus group</taxon>
    </lineage>
</organism>
<dbReference type="SUPFAM" id="SSF48576">
    <property type="entry name" value="Terpenoid synthases"/>
    <property type="match status" value="1"/>
</dbReference>
<dbReference type="PRINTS" id="PR00254">
    <property type="entry name" value="NICOTINICR"/>
</dbReference>
<feature type="domain" description="Neurotransmitter-gated ion-channel transmembrane" evidence="17">
    <location>
        <begin position="703"/>
        <end position="948"/>
    </location>
</feature>
<dbReference type="InterPro" id="IPR018000">
    <property type="entry name" value="Neurotransmitter_ion_chnl_CS"/>
</dbReference>
<dbReference type="CTD" id="36343054"/>
<feature type="transmembrane region" description="Helical" evidence="15">
    <location>
        <begin position="934"/>
        <end position="952"/>
    </location>
</feature>
<dbReference type="InterPro" id="IPR002394">
    <property type="entry name" value="Nicotinic_acetylcholine_rcpt"/>
</dbReference>
<dbReference type="InterPro" id="IPR006029">
    <property type="entry name" value="Neurotrans-gated_channel_TM"/>
</dbReference>
<dbReference type="InterPro" id="IPR038050">
    <property type="entry name" value="Neuro_actylchol_rec"/>
</dbReference>
<evidence type="ECO:0000256" key="14">
    <source>
        <dbReference type="ARBA" id="ARBA00034099"/>
    </source>
</evidence>
<evidence type="ECO:0000256" key="6">
    <source>
        <dbReference type="ARBA" id="ARBA00023018"/>
    </source>
</evidence>
<comment type="similarity">
    <text evidence="1">Belongs to the ligand-gated ion channel (TC 1.A.9) family. Acetylcholine receptor (TC 1.A.9.1) subfamily.</text>
</comment>
<evidence type="ECO:0000256" key="15">
    <source>
        <dbReference type="RuleBase" id="RU000687"/>
    </source>
</evidence>
<keyword evidence="11" id="KW-0325">Glycoprotein</keyword>
<evidence type="ECO:0000256" key="12">
    <source>
        <dbReference type="ARBA" id="ARBA00023286"/>
    </source>
</evidence>
<dbReference type="InterPro" id="IPR006201">
    <property type="entry name" value="Neur_channel"/>
</dbReference>
<dbReference type="RefSeq" id="XP_024348967.1">
    <property type="nucleotide sequence ID" value="XM_024496588.1"/>
</dbReference>
<dbReference type="PROSITE" id="PS00236">
    <property type="entry name" value="NEUROTR_ION_CHANNEL"/>
    <property type="match status" value="1"/>
</dbReference>
<keyword evidence="12" id="KW-1071">Ligand-gated ion channel</keyword>
<feature type="transmembrane region" description="Helical" evidence="15">
    <location>
        <begin position="760"/>
        <end position="781"/>
    </location>
</feature>
<dbReference type="Gene3D" id="1.10.600.10">
    <property type="entry name" value="Farnesyl Diphosphate Synthase"/>
    <property type="match status" value="1"/>
</dbReference>
<dbReference type="GO" id="GO:0004888">
    <property type="term" value="F:transmembrane signaling receptor activity"/>
    <property type="evidence" value="ECO:0007669"/>
    <property type="project" value="InterPro"/>
</dbReference>
<reference evidence="18 19" key="1">
    <citation type="journal article" date="2013" name="Nat. Genet.">
        <title>The genome of the hydatid tapeworm Echinococcus granulosus.</title>
        <authorList>
            <person name="Zheng H."/>
            <person name="Zhang W."/>
            <person name="Zhang L."/>
            <person name="Zhang Z."/>
            <person name="Li J."/>
            <person name="Lu G."/>
            <person name="Zhu Y."/>
            <person name="Wang Y."/>
            <person name="Huang Y."/>
            <person name="Liu J."/>
            <person name="Kang H."/>
            <person name="Chen J."/>
            <person name="Wang L."/>
            <person name="Chen A."/>
            <person name="Yu S."/>
            <person name="Gao Z."/>
            <person name="Jin L."/>
            <person name="Gu W."/>
            <person name="Wang Z."/>
            <person name="Zhao L."/>
            <person name="Shi B."/>
            <person name="Wen H."/>
            <person name="Lin R."/>
            <person name="Jones M.K."/>
            <person name="Brejova B."/>
            <person name="Vinar T."/>
            <person name="Zhao G."/>
            <person name="McManus D.P."/>
            <person name="Chen Z."/>
            <person name="Zhou Y."/>
            <person name="Wang S."/>
        </authorList>
    </citation>
    <scope>NUCLEOTIDE SEQUENCE [LARGE SCALE GENOMIC DNA]</scope>
</reference>
<dbReference type="AlphaFoldDB" id="W6UB58"/>
<evidence type="ECO:0000313" key="19">
    <source>
        <dbReference type="Proteomes" id="UP000019149"/>
    </source>
</evidence>
<keyword evidence="8 15" id="KW-0472">Membrane</keyword>
<keyword evidence="4 15" id="KW-0812">Transmembrane</keyword>
<protein>
    <submittedName>
        <fullName evidence="18">Neuronal acetylcholine receptor subunit alpha-3</fullName>
    </submittedName>
</protein>
<accession>W6UB58</accession>
<dbReference type="CDD" id="cd19051">
    <property type="entry name" value="LGIC_TM_cation"/>
    <property type="match status" value="1"/>
</dbReference>
<dbReference type="Pfam" id="PF02932">
    <property type="entry name" value="Neur_chan_memb"/>
    <property type="match status" value="1"/>
</dbReference>
<evidence type="ECO:0000259" key="16">
    <source>
        <dbReference type="Pfam" id="PF02931"/>
    </source>
</evidence>
<gene>
    <name evidence="18" type="ORF">EGR_07339</name>
</gene>
<keyword evidence="10 18" id="KW-0675">Receptor</keyword>
<evidence type="ECO:0000256" key="8">
    <source>
        <dbReference type="ARBA" id="ARBA00023136"/>
    </source>
</evidence>
<evidence type="ECO:0000256" key="4">
    <source>
        <dbReference type="ARBA" id="ARBA00022692"/>
    </source>
</evidence>
<keyword evidence="2 15" id="KW-0813">Transport</keyword>
<evidence type="ECO:0000256" key="9">
    <source>
        <dbReference type="ARBA" id="ARBA00023157"/>
    </source>
</evidence>
<evidence type="ECO:0000256" key="13">
    <source>
        <dbReference type="ARBA" id="ARBA00023303"/>
    </source>
</evidence>
<evidence type="ECO:0000259" key="17">
    <source>
        <dbReference type="Pfam" id="PF02932"/>
    </source>
</evidence>
<keyword evidence="13 15" id="KW-0407">Ion channel</keyword>
<dbReference type="Proteomes" id="UP000019149">
    <property type="component" value="Unassembled WGS sequence"/>
</dbReference>
<keyword evidence="7 15" id="KW-0406">Ion transport</keyword>
<dbReference type="SUPFAM" id="SSF63712">
    <property type="entry name" value="Nicotinic receptor ligand binding domain-like"/>
    <property type="match status" value="1"/>
</dbReference>
<dbReference type="InterPro" id="IPR036734">
    <property type="entry name" value="Neur_chan_lig-bd_sf"/>
</dbReference>